<dbReference type="InterPro" id="IPR011013">
    <property type="entry name" value="Gal_mutarotase_sf_dom"/>
</dbReference>
<dbReference type="EMBL" id="RKQN01000001">
    <property type="protein sequence ID" value="RPE81227.1"/>
    <property type="molecule type" value="Genomic_DNA"/>
</dbReference>
<gene>
    <name evidence="1" type="ORF">EDC50_0409</name>
</gene>
<dbReference type="InterPro" id="IPR008183">
    <property type="entry name" value="Aldose_1/G6P_1-epimerase"/>
</dbReference>
<dbReference type="Gene3D" id="2.70.98.10">
    <property type="match status" value="1"/>
</dbReference>
<dbReference type="Proteomes" id="UP000269708">
    <property type="component" value="Unassembled WGS sequence"/>
</dbReference>
<accession>A0A3N4VW04</accession>
<sequence>MLASDPLPPGALLTLADGALEVEVAPGAGGRIAQIRHRGEAQLVGHGPAHAAAIAWGCFPMAPWAGRLRGGRFAFEGREYRLPANLGEHAIHGAAFVLPWRVEAHSPRHAELSLRLPEDARWPFGGVCRQRIELAGERLELRLSVTAGARAMPAAIGWHPWFLKPDRLEFAPDRMYPRDALGIAVGPPGEPKPGPWDDCFVNQRPVVLHRGARRLRLTSDCTRWVVFDEPAHSTCVEPQTGPPDAFNLEPAPLAPGATRTAWFRLEWR</sequence>
<dbReference type="InterPro" id="IPR014718">
    <property type="entry name" value="GH-type_carb-bd"/>
</dbReference>
<dbReference type="GO" id="GO:0016853">
    <property type="term" value="F:isomerase activity"/>
    <property type="evidence" value="ECO:0007669"/>
    <property type="project" value="InterPro"/>
</dbReference>
<evidence type="ECO:0000313" key="1">
    <source>
        <dbReference type="EMBL" id="RPE81227.1"/>
    </source>
</evidence>
<dbReference type="GO" id="GO:0005975">
    <property type="term" value="P:carbohydrate metabolic process"/>
    <property type="evidence" value="ECO:0007669"/>
    <property type="project" value="InterPro"/>
</dbReference>
<dbReference type="GO" id="GO:0030246">
    <property type="term" value="F:carbohydrate binding"/>
    <property type="evidence" value="ECO:0007669"/>
    <property type="project" value="InterPro"/>
</dbReference>
<keyword evidence="2" id="KW-1185">Reference proteome</keyword>
<reference evidence="1 2" key="1">
    <citation type="submission" date="2018-11" db="EMBL/GenBank/DDBJ databases">
        <title>Genomic Encyclopedia of Type Strains, Phase IV (KMG-IV): sequencing the most valuable type-strain genomes for metagenomic binning, comparative biology and taxonomic classification.</title>
        <authorList>
            <person name="Goeker M."/>
        </authorList>
    </citation>
    <scope>NUCLEOTIDE SEQUENCE [LARGE SCALE GENOMIC DNA]</scope>
    <source>
        <strain evidence="1 2">DSM 25623</strain>
    </source>
</reference>
<dbReference type="AlphaFoldDB" id="A0A3N4VW04"/>
<organism evidence="1 2">
    <name type="scientific">Vulcaniibacterium tengchongense</name>
    <dbReference type="NCBI Taxonomy" id="1273429"/>
    <lineage>
        <taxon>Bacteria</taxon>
        <taxon>Pseudomonadati</taxon>
        <taxon>Pseudomonadota</taxon>
        <taxon>Gammaproteobacteria</taxon>
        <taxon>Lysobacterales</taxon>
        <taxon>Lysobacteraceae</taxon>
        <taxon>Vulcaniibacterium</taxon>
    </lineage>
</organism>
<name>A0A3N4VW04_9GAMM</name>
<dbReference type="SUPFAM" id="SSF74650">
    <property type="entry name" value="Galactose mutarotase-like"/>
    <property type="match status" value="1"/>
</dbReference>
<protein>
    <submittedName>
        <fullName evidence="1">Aldose 1-epimerase</fullName>
    </submittedName>
</protein>
<comment type="caution">
    <text evidence="1">The sequence shown here is derived from an EMBL/GenBank/DDBJ whole genome shotgun (WGS) entry which is preliminary data.</text>
</comment>
<evidence type="ECO:0000313" key="2">
    <source>
        <dbReference type="Proteomes" id="UP000269708"/>
    </source>
</evidence>
<dbReference type="Pfam" id="PF01263">
    <property type="entry name" value="Aldose_epim"/>
    <property type="match status" value="1"/>
</dbReference>
<proteinExistence type="predicted"/>